<name>A0A177JPN7_SPHYA</name>
<feature type="region of interest" description="Disordered" evidence="1">
    <location>
        <begin position="75"/>
        <end position="99"/>
    </location>
</feature>
<proteinExistence type="predicted"/>
<reference evidence="3 4" key="1">
    <citation type="submission" date="2016-02" db="EMBL/GenBank/DDBJ databases">
        <authorList>
            <person name="Wen L."/>
            <person name="He K."/>
            <person name="Yang H."/>
        </authorList>
    </citation>
    <scope>NUCLEOTIDE SEQUENCE [LARGE SCALE GENOMIC DNA]</scope>
    <source>
        <strain evidence="3 4">CD09_2</strain>
    </source>
</reference>
<evidence type="ECO:0000259" key="2">
    <source>
        <dbReference type="Pfam" id="PF06844"/>
    </source>
</evidence>
<dbReference type="Proteomes" id="UP000077262">
    <property type="component" value="Unassembled WGS sequence"/>
</dbReference>
<sequence>MSATILSDAVAATAFRRLIAHLQHRTDVQNIDLMGTAGFCRNCLADWIAEADGDLNRDDAREIVHGMPFAEWKARHQGEATPQQIAKMQESVAKNADNH</sequence>
<accession>A0A177JPN7</accession>
<dbReference type="InterPro" id="IPR036810">
    <property type="entry name" value="SMc04008-like_sf"/>
</dbReference>
<dbReference type="Gene3D" id="1.10.3340.10">
    <property type="entry name" value="SMc04008-like"/>
    <property type="match status" value="1"/>
</dbReference>
<evidence type="ECO:0000313" key="3">
    <source>
        <dbReference type="EMBL" id="OAH42195.1"/>
    </source>
</evidence>
<protein>
    <recommendedName>
        <fullName evidence="2">SMc04008-like domain-containing protein</fullName>
    </recommendedName>
</protein>
<dbReference type="EMBL" id="LSTR01000042">
    <property type="protein sequence ID" value="OAH42195.1"/>
    <property type="molecule type" value="Genomic_DNA"/>
</dbReference>
<dbReference type="Pfam" id="PF06844">
    <property type="entry name" value="DUF1244"/>
    <property type="match status" value="1"/>
</dbReference>
<evidence type="ECO:0000313" key="4">
    <source>
        <dbReference type="Proteomes" id="UP000077262"/>
    </source>
</evidence>
<dbReference type="AlphaFoldDB" id="A0A177JPN7"/>
<comment type="caution">
    <text evidence="3">The sequence shown here is derived from an EMBL/GenBank/DDBJ whole genome shotgun (WGS) entry which is preliminary data.</text>
</comment>
<dbReference type="OrthoDB" id="9802252at2"/>
<gene>
    <name evidence="3" type="ORF">AX777_20215</name>
</gene>
<evidence type="ECO:0000256" key="1">
    <source>
        <dbReference type="SAM" id="MobiDB-lite"/>
    </source>
</evidence>
<dbReference type="RefSeq" id="WP_017499324.1">
    <property type="nucleotide sequence ID" value="NZ_LSTR01000042.1"/>
</dbReference>
<feature type="domain" description="SMc04008-like" evidence="2">
    <location>
        <begin position="28"/>
        <end position="89"/>
    </location>
</feature>
<dbReference type="InterPro" id="IPR023163">
    <property type="entry name" value="SMc04008-like_domain"/>
</dbReference>
<organism evidence="3 4">
    <name type="scientific">Sphingobium yanoikuyae</name>
    <name type="common">Sphingomonas yanoikuyae</name>
    <dbReference type="NCBI Taxonomy" id="13690"/>
    <lineage>
        <taxon>Bacteria</taxon>
        <taxon>Pseudomonadati</taxon>
        <taxon>Pseudomonadota</taxon>
        <taxon>Alphaproteobacteria</taxon>
        <taxon>Sphingomonadales</taxon>
        <taxon>Sphingomonadaceae</taxon>
        <taxon>Sphingobium</taxon>
    </lineage>
</organism>
<dbReference type="SUPFAM" id="SSF158757">
    <property type="entry name" value="SMc04008-like"/>
    <property type="match status" value="1"/>
</dbReference>